<keyword evidence="1" id="KW-0812">Transmembrane</keyword>
<keyword evidence="1" id="KW-0472">Membrane</keyword>
<name>A0A7S2BKQ4_9STRA</name>
<proteinExistence type="predicted"/>
<accession>A0A7S2BKQ4</accession>
<evidence type="ECO:0000256" key="1">
    <source>
        <dbReference type="SAM" id="Phobius"/>
    </source>
</evidence>
<organism evidence="2">
    <name type="scientific">Octactis speculum</name>
    <dbReference type="NCBI Taxonomy" id="3111310"/>
    <lineage>
        <taxon>Eukaryota</taxon>
        <taxon>Sar</taxon>
        <taxon>Stramenopiles</taxon>
        <taxon>Ochrophyta</taxon>
        <taxon>Dictyochophyceae</taxon>
        <taxon>Dictyochales</taxon>
        <taxon>Dictyochaceae</taxon>
        <taxon>Octactis</taxon>
    </lineage>
</organism>
<evidence type="ECO:0000313" key="2">
    <source>
        <dbReference type="EMBL" id="CAD9399506.1"/>
    </source>
</evidence>
<protein>
    <submittedName>
        <fullName evidence="2">Uncharacterized protein</fullName>
    </submittedName>
</protein>
<keyword evidence="1" id="KW-1133">Transmembrane helix</keyword>
<dbReference type="EMBL" id="HBGS01015773">
    <property type="protein sequence ID" value="CAD9399506.1"/>
    <property type="molecule type" value="Transcribed_RNA"/>
</dbReference>
<feature type="transmembrane region" description="Helical" evidence="1">
    <location>
        <begin position="21"/>
        <end position="39"/>
    </location>
</feature>
<dbReference type="AlphaFoldDB" id="A0A7S2BKQ4"/>
<sequence length="213" mass="23088">MSYEGINHRRVLSVPASKFSRSKFFFVVVLGMCGFAGLIKRAGVVGTALLATIEEVKAAAARSWSCSEFDDDTTFTNVTCRVADEQVCEDSCYKCGWCSTLCKSECDRGSGVVCAMELLSNLTSTCALLSSMESAMEQETAYHVSSAIATGNASLSFDNLTEISGACDKHTMCEFCTGDCRELININTTHNYGSMAVTMLCSLPRVCTEYGYR</sequence>
<reference evidence="2" key="1">
    <citation type="submission" date="2021-01" db="EMBL/GenBank/DDBJ databases">
        <authorList>
            <person name="Corre E."/>
            <person name="Pelletier E."/>
            <person name="Niang G."/>
            <person name="Scheremetjew M."/>
            <person name="Finn R."/>
            <person name="Kale V."/>
            <person name="Holt S."/>
            <person name="Cochrane G."/>
            <person name="Meng A."/>
            <person name="Brown T."/>
            <person name="Cohen L."/>
        </authorList>
    </citation>
    <scope>NUCLEOTIDE SEQUENCE</scope>
    <source>
        <strain evidence="2">CCMP1381</strain>
    </source>
</reference>
<gene>
    <name evidence="2" type="ORF">DSPE1174_LOCUS8251</name>
</gene>